<dbReference type="EMBL" id="BPLR01019472">
    <property type="protein sequence ID" value="GIX68271.1"/>
    <property type="molecule type" value="Genomic_DNA"/>
</dbReference>
<protein>
    <recommendedName>
        <fullName evidence="4">LAGLIDADG homing endonuclease</fullName>
    </recommendedName>
</protein>
<accession>A0AAV4M859</accession>
<comment type="caution">
    <text evidence="2">The sequence shown here is derived from an EMBL/GenBank/DDBJ whole genome shotgun (WGS) entry which is preliminary data.</text>
</comment>
<dbReference type="AlphaFoldDB" id="A0AAV4M859"/>
<reference evidence="2 3" key="1">
    <citation type="submission" date="2021-06" db="EMBL/GenBank/DDBJ databases">
        <title>Caerostris extrusa draft genome.</title>
        <authorList>
            <person name="Kono N."/>
            <person name="Arakawa K."/>
        </authorList>
    </citation>
    <scope>NUCLEOTIDE SEQUENCE [LARGE SCALE GENOMIC DNA]</scope>
</reference>
<name>A0AAV4M859_CAEEX</name>
<evidence type="ECO:0008006" key="4">
    <source>
        <dbReference type="Google" id="ProtNLM"/>
    </source>
</evidence>
<feature type="region of interest" description="Disordered" evidence="1">
    <location>
        <begin position="1"/>
        <end position="20"/>
    </location>
</feature>
<proteinExistence type="predicted"/>
<sequence>MTALQAPFANSIPGSPGQSAKWFGHRTPSWIIRFPATYPPRYLCADTEGLNFISSFKGREKIFIRKGVKRKQIEAMPNILQCWRGLLFTLKEWKIEYAECNLIKM</sequence>
<gene>
    <name evidence="2" type="ORF">CEXT_507371</name>
</gene>
<evidence type="ECO:0000313" key="2">
    <source>
        <dbReference type="EMBL" id="GIX68271.1"/>
    </source>
</evidence>
<keyword evidence="3" id="KW-1185">Reference proteome</keyword>
<dbReference type="Proteomes" id="UP001054945">
    <property type="component" value="Unassembled WGS sequence"/>
</dbReference>
<organism evidence="2 3">
    <name type="scientific">Caerostris extrusa</name>
    <name type="common">Bark spider</name>
    <name type="synonym">Caerostris bankana</name>
    <dbReference type="NCBI Taxonomy" id="172846"/>
    <lineage>
        <taxon>Eukaryota</taxon>
        <taxon>Metazoa</taxon>
        <taxon>Ecdysozoa</taxon>
        <taxon>Arthropoda</taxon>
        <taxon>Chelicerata</taxon>
        <taxon>Arachnida</taxon>
        <taxon>Araneae</taxon>
        <taxon>Araneomorphae</taxon>
        <taxon>Entelegynae</taxon>
        <taxon>Araneoidea</taxon>
        <taxon>Araneidae</taxon>
        <taxon>Caerostris</taxon>
    </lineage>
</organism>
<evidence type="ECO:0000256" key="1">
    <source>
        <dbReference type="SAM" id="MobiDB-lite"/>
    </source>
</evidence>
<evidence type="ECO:0000313" key="3">
    <source>
        <dbReference type="Proteomes" id="UP001054945"/>
    </source>
</evidence>